<dbReference type="InterPro" id="IPR010255">
    <property type="entry name" value="Haem_peroxidase_sf"/>
</dbReference>
<evidence type="ECO:0000313" key="7">
    <source>
        <dbReference type="Proteomes" id="UP000220702"/>
    </source>
</evidence>
<name>A0A9X6THT0_BACTU</name>
<dbReference type="GO" id="GO:0004601">
    <property type="term" value="F:peroxidase activity"/>
    <property type="evidence" value="ECO:0007669"/>
    <property type="project" value="UniProtKB-KW"/>
</dbReference>
<dbReference type="GO" id="GO:0020037">
    <property type="term" value="F:heme binding"/>
    <property type="evidence" value="ECO:0007669"/>
    <property type="project" value="InterPro"/>
</dbReference>
<evidence type="ECO:0000256" key="1">
    <source>
        <dbReference type="ARBA" id="ARBA00022723"/>
    </source>
</evidence>
<dbReference type="PRINTS" id="PR00457">
    <property type="entry name" value="ANPEROXIDASE"/>
</dbReference>
<keyword evidence="3" id="KW-0560">Oxidoreductase</keyword>
<keyword evidence="6" id="KW-0575">Peroxidase</keyword>
<dbReference type="PROSITE" id="PS50292">
    <property type="entry name" value="PEROXIDASE_3"/>
    <property type="match status" value="1"/>
</dbReference>
<dbReference type="Proteomes" id="UP000220702">
    <property type="component" value="Unassembled WGS sequence"/>
</dbReference>
<proteinExistence type="predicted"/>
<evidence type="ECO:0000256" key="2">
    <source>
        <dbReference type="ARBA" id="ARBA00022964"/>
    </source>
</evidence>
<keyword evidence="2" id="KW-0223">Dioxygenase</keyword>
<keyword evidence="1" id="KW-0479">Metal-binding</keyword>
<evidence type="ECO:0000256" key="5">
    <source>
        <dbReference type="SAM" id="MobiDB-lite"/>
    </source>
</evidence>
<reference evidence="6 7" key="1">
    <citation type="submission" date="2017-09" db="EMBL/GenBank/DDBJ databases">
        <title>Large-scale bioinformatics analysis of Bacillus genomes uncovers conserved roles of natural products in bacterial physiology.</title>
        <authorList>
            <consortium name="Agbiome Team Llc"/>
            <person name="Bleich R.M."/>
            <person name="Grubbs K.J."/>
            <person name="Santa Maria K.C."/>
            <person name="Allen S.E."/>
            <person name="Farag S."/>
            <person name="Shank E.A."/>
            <person name="Bowers A."/>
        </authorList>
    </citation>
    <scope>NUCLEOTIDE SEQUENCE [LARGE SCALE GENOMIC DNA]</scope>
    <source>
        <strain evidence="6 7">AFS089089</strain>
    </source>
</reference>
<dbReference type="PANTHER" id="PTHR11903">
    <property type="entry name" value="PROSTAGLANDIN G/H SYNTHASE"/>
    <property type="match status" value="1"/>
</dbReference>
<dbReference type="GO" id="GO:0016702">
    <property type="term" value="F:oxidoreductase activity, acting on single donors with incorporation of molecular oxygen, incorporation of two atoms of oxygen"/>
    <property type="evidence" value="ECO:0007669"/>
    <property type="project" value="TreeGrafter"/>
</dbReference>
<feature type="compositionally biased region" description="Polar residues" evidence="5">
    <location>
        <begin position="1"/>
        <end position="10"/>
    </location>
</feature>
<feature type="region of interest" description="Disordered" evidence="5">
    <location>
        <begin position="1"/>
        <end position="29"/>
    </location>
</feature>
<organism evidence="6 7">
    <name type="scientific">Bacillus thuringiensis</name>
    <dbReference type="NCBI Taxonomy" id="1428"/>
    <lineage>
        <taxon>Bacteria</taxon>
        <taxon>Bacillati</taxon>
        <taxon>Bacillota</taxon>
        <taxon>Bacilli</taxon>
        <taxon>Bacillales</taxon>
        <taxon>Bacillaceae</taxon>
        <taxon>Bacillus</taxon>
        <taxon>Bacillus cereus group</taxon>
    </lineage>
</organism>
<dbReference type="GO" id="GO:0005737">
    <property type="term" value="C:cytoplasm"/>
    <property type="evidence" value="ECO:0007669"/>
    <property type="project" value="TreeGrafter"/>
</dbReference>
<protein>
    <submittedName>
        <fullName evidence="6">Heme peroxidase</fullName>
    </submittedName>
</protein>
<dbReference type="InterPro" id="IPR037120">
    <property type="entry name" value="Haem_peroxidase_sf_animal"/>
</dbReference>
<dbReference type="CDD" id="cd09816">
    <property type="entry name" value="prostaglandin_endoperoxide_synthase"/>
    <property type="match status" value="1"/>
</dbReference>
<feature type="compositionally biased region" description="Basic and acidic residues" evidence="5">
    <location>
        <begin position="12"/>
        <end position="29"/>
    </location>
</feature>
<accession>A0A9X6THT0</accession>
<dbReference type="Gene3D" id="1.10.640.10">
    <property type="entry name" value="Haem peroxidase domain superfamily, animal type"/>
    <property type="match status" value="1"/>
</dbReference>
<dbReference type="RefSeq" id="WP_098902654.1">
    <property type="nucleotide sequence ID" value="NZ_NVNL01000074.1"/>
</dbReference>
<evidence type="ECO:0000256" key="3">
    <source>
        <dbReference type="ARBA" id="ARBA00023002"/>
    </source>
</evidence>
<dbReference type="GO" id="GO:0006979">
    <property type="term" value="P:response to oxidative stress"/>
    <property type="evidence" value="ECO:0007669"/>
    <property type="project" value="InterPro"/>
</dbReference>
<dbReference type="GO" id="GO:0046872">
    <property type="term" value="F:metal ion binding"/>
    <property type="evidence" value="ECO:0007669"/>
    <property type="project" value="UniProtKB-KW"/>
</dbReference>
<dbReference type="GO" id="GO:0006631">
    <property type="term" value="P:fatty acid metabolic process"/>
    <property type="evidence" value="ECO:0007669"/>
    <property type="project" value="UniProtKB-ARBA"/>
</dbReference>
<sequence>MTSSDTSANARASKDETHTNTSRRDMSSDGLRNRAEAWLLTHIEPAWSFINQSPSLAKVINRILINNAVNKTRNRPHPLSMKAPYTTWPSLTDKTWYGRYLPESTVSNLPSLSEVTELFRRTGGMKVSPKSTNLFPVFAQWFTDGFLRTADDNRRRTTSSHQIDLSQVYGQTDCQTNAIREMSNKLGRRGRLKTQFLKNQAGFEEEYAPYLYESDGITKKSEFANLPTPMRLPPDWPIEKRATLFAFGGDRANSTAQTAMVNTLFIREHNRICGEIEQAYPDWDDERVFQISRNICIALLIRVVVEEYINHIAPYHFKFRGEPNVAWTARWNRPNWIPVEFNLLYRWHNLVPDKITWGSSEYSTMEMAFDNSKLTTIGLAHAFEATSRQVAGHLALHNTPDFLYEAEKNSIKQGRDFCLATYNDYREAMSYPRVSSFDQVTGDSKVAAELKHLYKTVDRIELYVGLFAEDTKVNGTVPPLIGRMVGIDAFSHALTNPLLSEHIFNADTFTPVGMKVINETTTLASIFNRNINSNEPTFVSMTREDWVRQPPDGF</sequence>
<gene>
    <name evidence="6" type="ORF">CON71_30075</name>
</gene>
<dbReference type="AlphaFoldDB" id="A0A9X6THT0"/>
<dbReference type="SUPFAM" id="SSF48113">
    <property type="entry name" value="Heme-dependent peroxidases"/>
    <property type="match status" value="1"/>
</dbReference>
<evidence type="ECO:0000256" key="4">
    <source>
        <dbReference type="ARBA" id="ARBA00023004"/>
    </source>
</evidence>
<dbReference type="GO" id="GO:0004666">
    <property type="term" value="F:prostaglandin-endoperoxide synthase activity"/>
    <property type="evidence" value="ECO:0007669"/>
    <property type="project" value="TreeGrafter"/>
</dbReference>
<dbReference type="PANTHER" id="PTHR11903:SF39">
    <property type="entry name" value="PROSTAGLANDIN G_H SYNTHASE 2-LIKE"/>
    <property type="match status" value="1"/>
</dbReference>
<dbReference type="InterPro" id="IPR050783">
    <property type="entry name" value="Oxylipin_biosynth_metab"/>
</dbReference>
<dbReference type="Pfam" id="PF03098">
    <property type="entry name" value="An_peroxidase"/>
    <property type="match status" value="1"/>
</dbReference>
<evidence type="ECO:0000313" key="6">
    <source>
        <dbReference type="EMBL" id="PEA86415.1"/>
    </source>
</evidence>
<dbReference type="InterPro" id="IPR019791">
    <property type="entry name" value="Haem_peroxidase_animal"/>
</dbReference>
<keyword evidence="4" id="KW-0408">Iron</keyword>
<dbReference type="EMBL" id="NVNL01000074">
    <property type="protein sequence ID" value="PEA86415.1"/>
    <property type="molecule type" value="Genomic_DNA"/>
</dbReference>
<comment type="caution">
    <text evidence="6">The sequence shown here is derived from an EMBL/GenBank/DDBJ whole genome shotgun (WGS) entry which is preliminary data.</text>
</comment>